<evidence type="ECO:0000256" key="9">
    <source>
        <dbReference type="RuleBase" id="RU000461"/>
    </source>
</evidence>
<evidence type="ECO:0000256" key="2">
    <source>
        <dbReference type="ARBA" id="ARBA00010617"/>
    </source>
</evidence>
<dbReference type="Proteomes" id="UP001229421">
    <property type="component" value="Unassembled WGS sequence"/>
</dbReference>
<evidence type="ECO:0008006" key="13">
    <source>
        <dbReference type="Google" id="ProtNLM"/>
    </source>
</evidence>
<keyword evidence="10" id="KW-0812">Transmembrane</keyword>
<dbReference type="GO" id="GO:0016705">
    <property type="term" value="F:oxidoreductase activity, acting on paired donors, with incorporation or reduction of molecular oxygen"/>
    <property type="evidence" value="ECO:0007669"/>
    <property type="project" value="InterPro"/>
</dbReference>
<dbReference type="PANTHER" id="PTHR47950:SF49">
    <property type="entry name" value="CYTOCHROME P450"/>
    <property type="match status" value="1"/>
</dbReference>
<dbReference type="PRINTS" id="PR00385">
    <property type="entry name" value="P450"/>
</dbReference>
<keyword evidence="7 9" id="KW-0503">Monooxygenase</keyword>
<dbReference type="PRINTS" id="PR00463">
    <property type="entry name" value="EP450I"/>
</dbReference>
<dbReference type="SUPFAM" id="SSF48264">
    <property type="entry name" value="Cytochrome P450"/>
    <property type="match status" value="1"/>
</dbReference>
<dbReference type="GO" id="GO:0020037">
    <property type="term" value="F:heme binding"/>
    <property type="evidence" value="ECO:0007669"/>
    <property type="project" value="InterPro"/>
</dbReference>
<keyword evidence="6 8" id="KW-0408">Iron</keyword>
<evidence type="ECO:0000256" key="10">
    <source>
        <dbReference type="SAM" id="Phobius"/>
    </source>
</evidence>
<gene>
    <name evidence="11" type="ORF">QVD17_08213</name>
</gene>
<keyword evidence="12" id="KW-1185">Reference proteome</keyword>
<evidence type="ECO:0000313" key="12">
    <source>
        <dbReference type="Proteomes" id="UP001229421"/>
    </source>
</evidence>
<comment type="cofactor">
    <cofactor evidence="1 8">
        <name>heme</name>
        <dbReference type="ChEBI" id="CHEBI:30413"/>
    </cofactor>
</comment>
<feature type="transmembrane region" description="Helical" evidence="10">
    <location>
        <begin position="6"/>
        <end position="26"/>
    </location>
</feature>
<name>A0AAD8P465_TARER</name>
<reference evidence="11" key="1">
    <citation type="journal article" date="2023" name="bioRxiv">
        <title>Improved chromosome-level genome assembly for marigold (Tagetes erecta).</title>
        <authorList>
            <person name="Jiang F."/>
            <person name="Yuan L."/>
            <person name="Wang S."/>
            <person name="Wang H."/>
            <person name="Xu D."/>
            <person name="Wang A."/>
            <person name="Fan W."/>
        </authorList>
    </citation>
    <scope>NUCLEOTIDE SEQUENCE</scope>
    <source>
        <strain evidence="11">WSJ</strain>
        <tissue evidence="11">Leaf</tissue>
    </source>
</reference>
<dbReference type="PROSITE" id="PS00086">
    <property type="entry name" value="CYTOCHROME_P450"/>
    <property type="match status" value="1"/>
</dbReference>
<evidence type="ECO:0000256" key="1">
    <source>
        <dbReference type="ARBA" id="ARBA00001971"/>
    </source>
</evidence>
<dbReference type="InterPro" id="IPR036396">
    <property type="entry name" value="Cyt_P450_sf"/>
</dbReference>
<evidence type="ECO:0000313" key="11">
    <source>
        <dbReference type="EMBL" id="KAK1431674.1"/>
    </source>
</evidence>
<dbReference type="InterPro" id="IPR002401">
    <property type="entry name" value="Cyt_P450_E_grp-I"/>
</dbReference>
<evidence type="ECO:0000256" key="4">
    <source>
        <dbReference type="ARBA" id="ARBA00022723"/>
    </source>
</evidence>
<keyword evidence="5 9" id="KW-0560">Oxidoreductase</keyword>
<organism evidence="11 12">
    <name type="scientific">Tagetes erecta</name>
    <name type="common">African marigold</name>
    <dbReference type="NCBI Taxonomy" id="13708"/>
    <lineage>
        <taxon>Eukaryota</taxon>
        <taxon>Viridiplantae</taxon>
        <taxon>Streptophyta</taxon>
        <taxon>Embryophyta</taxon>
        <taxon>Tracheophyta</taxon>
        <taxon>Spermatophyta</taxon>
        <taxon>Magnoliopsida</taxon>
        <taxon>eudicotyledons</taxon>
        <taxon>Gunneridae</taxon>
        <taxon>Pentapetalae</taxon>
        <taxon>asterids</taxon>
        <taxon>campanulids</taxon>
        <taxon>Asterales</taxon>
        <taxon>Asteraceae</taxon>
        <taxon>Asteroideae</taxon>
        <taxon>Heliantheae alliance</taxon>
        <taxon>Tageteae</taxon>
        <taxon>Tagetes</taxon>
    </lineage>
</organism>
<evidence type="ECO:0000256" key="8">
    <source>
        <dbReference type="PIRSR" id="PIRSR602401-1"/>
    </source>
</evidence>
<keyword evidence="4 8" id="KW-0479">Metal-binding</keyword>
<dbReference type="Pfam" id="PF00067">
    <property type="entry name" value="p450"/>
    <property type="match status" value="1"/>
</dbReference>
<dbReference type="InterPro" id="IPR017972">
    <property type="entry name" value="Cyt_P450_CS"/>
</dbReference>
<evidence type="ECO:0000256" key="5">
    <source>
        <dbReference type="ARBA" id="ARBA00023002"/>
    </source>
</evidence>
<sequence length="490" mass="55672">MDTSVSSSLFLLTTSIFLFFIFKMCFKPTKNLPPGPPRWPIIGNILQIGTKPHVTISIFAHQYGPLISLHLGTQLLVVASSASAALEILKTQDRVLSGRAVPNAFDHSFAPYYLVWSADCGEHWKLLRTLCRTEMFSPKAIEAQSSLRYEKVAQMMGYLHGKKQEVVNIGDVVFTTMFNTISNVFFGKDFINFEDELGKAGGLKGKLFNLLKDGIRPNISDFFPLVRRLDLQGLRRGNLKNIREVFSFWEDIIEERRVRINSLADEEKCFLDRLLENGFSNDQINICAMELFIAGVDTTTSTIEWAIAELLKNKEVMSKLKEELKYTNNSNVISEMQLHKCSYLNACIKETLRLHPAVPLLIPRRASEPCEVMSYTIPKSTQIFVNVWAIGRDSKVWEDPLLFNPERFIGSDLDFKGQDFEFIPFGAGRRMCPGLPAGIKSVQFILASLVSKFDWVLPNDEDPAKLDMNEKFGVTLQKEKPLQLIFKDFK</sequence>
<dbReference type="FunFam" id="1.10.630.10:FF:000126">
    <property type="entry name" value="Predicted protein"/>
    <property type="match status" value="1"/>
</dbReference>
<keyword evidence="3 8" id="KW-0349">Heme</keyword>
<keyword evidence="10" id="KW-0472">Membrane</keyword>
<dbReference type="GO" id="GO:0005506">
    <property type="term" value="F:iron ion binding"/>
    <property type="evidence" value="ECO:0007669"/>
    <property type="project" value="InterPro"/>
</dbReference>
<proteinExistence type="inferred from homology"/>
<evidence type="ECO:0000256" key="7">
    <source>
        <dbReference type="ARBA" id="ARBA00023033"/>
    </source>
</evidence>
<dbReference type="PANTHER" id="PTHR47950">
    <property type="entry name" value="CYTOCHROME P450, FAMILY 76, SUBFAMILY C, POLYPEPTIDE 5-RELATED"/>
    <property type="match status" value="1"/>
</dbReference>
<keyword evidence="10" id="KW-1133">Transmembrane helix</keyword>
<dbReference type="GO" id="GO:0004497">
    <property type="term" value="F:monooxygenase activity"/>
    <property type="evidence" value="ECO:0007669"/>
    <property type="project" value="UniProtKB-KW"/>
</dbReference>
<dbReference type="CDD" id="cd11073">
    <property type="entry name" value="CYP76-like"/>
    <property type="match status" value="1"/>
</dbReference>
<comment type="caution">
    <text evidence="11">The sequence shown here is derived from an EMBL/GenBank/DDBJ whole genome shotgun (WGS) entry which is preliminary data.</text>
</comment>
<dbReference type="InterPro" id="IPR001128">
    <property type="entry name" value="Cyt_P450"/>
</dbReference>
<protein>
    <recommendedName>
        <fullName evidence="13">Cytochrome P450</fullName>
    </recommendedName>
</protein>
<dbReference type="AlphaFoldDB" id="A0AAD8P465"/>
<accession>A0AAD8P465</accession>
<evidence type="ECO:0000256" key="3">
    <source>
        <dbReference type="ARBA" id="ARBA00022617"/>
    </source>
</evidence>
<feature type="binding site" description="axial binding residue" evidence="8">
    <location>
        <position position="432"/>
    </location>
    <ligand>
        <name>heme</name>
        <dbReference type="ChEBI" id="CHEBI:30413"/>
    </ligand>
    <ligandPart>
        <name>Fe</name>
        <dbReference type="ChEBI" id="CHEBI:18248"/>
    </ligandPart>
</feature>
<evidence type="ECO:0000256" key="6">
    <source>
        <dbReference type="ARBA" id="ARBA00023004"/>
    </source>
</evidence>
<dbReference type="EMBL" id="JAUHHV010000002">
    <property type="protein sequence ID" value="KAK1431674.1"/>
    <property type="molecule type" value="Genomic_DNA"/>
</dbReference>
<comment type="similarity">
    <text evidence="2 9">Belongs to the cytochrome P450 family.</text>
</comment>
<dbReference type="Gene3D" id="1.10.630.10">
    <property type="entry name" value="Cytochrome P450"/>
    <property type="match status" value="1"/>
</dbReference>